<feature type="region of interest" description="Disordered" evidence="1">
    <location>
        <begin position="1"/>
        <end position="146"/>
    </location>
</feature>
<organism evidence="2 3">
    <name type="scientific">Mycena belliarum</name>
    <dbReference type="NCBI Taxonomy" id="1033014"/>
    <lineage>
        <taxon>Eukaryota</taxon>
        <taxon>Fungi</taxon>
        <taxon>Dikarya</taxon>
        <taxon>Basidiomycota</taxon>
        <taxon>Agaricomycotina</taxon>
        <taxon>Agaricomycetes</taxon>
        <taxon>Agaricomycetidae</taxon>
        <taxon>Agaricales</taxon>
        <taxon>Marasmiineae</taxon>
        <taxon>Mycenaceae</taxon>
        <taxon>Mycena</taxon>
    </lineage>
</organism>
<evidence type="ECO:0000313" key="3">
    <source>
        <dbReference type="Proteomes" id="UP001222325"/>
    </source>
</evidence>
<protein>
    <submittedName>
        <fullName evidence="2">Uncharacterized protein</fullName>
    </submittedName>
</protein>
<dbReference type="EMBL" id="JARJCN010000053">
    <property type="protein sequence ID" value="KAJ7080781.1"/>
    <property type="molecule type" value="Genomic_DNA"/>
</dbReference>
<gene>
    <name evidence="2" type="ORF">B0H15DRAFT_953378</name>
</gene>
<keyword evidence="3" id="KW-1185">Reference proteome</keyword>
<comment type="caution">
    <text evidence="2">The sequence shown here is derived from an EMBL/GenBank/DDBJ whole genome shotgun (WGS) entry which is preliminary data.</text>
</comment>
<accession>A0AAD6U0P4</accession>
<proteinExistence type="predicted"/>
<sequence length="202" mass="22599">MAAGRKPLDPQDKAKRRKASLARYAEKNADRLRDAARLRAQRSRSSLADADSTTLRKHKERAHKAAAGYRERNRDKIRAADSMRRAQQRKQTTQTEGGLDASGSLPLGSSTSYAAKQRRPKQRRPWPRNNLDTGEEEEEDASPALSAASDFGFRVRAEPRYRCPEGCDEEACEGCACICGASTRWLPHEHYRTDAWKAAGCP</sequence>
<feature type="compositionally biased region" description="Basic and acidic residues" evidence="1">
    <location>
        <begin position="24"/>
        <end position="37"/>
    </location>
</feature>
<dbReference type="Proteomes" id="UP001222325">
    <property type="component" value="Unassembled WGS sequence"/>
</dbReference>
<feature type="compositionally biased region" description="Basic residues" evidence="1">
    <location>
        <begin position="55"/>
        <end position="64"/>
    </location>
</feature>
<evidence type="ECO:0000313" key="2">
    <source>
        <dbReference type="EMBL" id="KAJ7080781.1"/>
    </source>
</evidence>
<evidence type="ECO:0000256" key="1">
    <source>
        <dbReference type="SAM" id="MobiDB-lite"/>
    </source>
</evidence>
<feature type="compositionally biased region" description="Basic and acidic residues" evidence="1">
    <location>
        <begin position="1"/>
        <end position="13"/>
    </location>
</feature>
<feature type="compositionally biased region" description="Basic residues" evidence="1">
    <location>
        <begin position="116"/>
        <end position="126"/>
    </location>
</feature>
<name>A0AAD6U0P4_9AGAR</name>
<feature type="compositionally biased region" description="Basic and acidic residues" evidence="1">
    <location>
        <begin position="69"/>
        <end position="84"/>
    </location>
</feature>
<feature type="compositionally biased region" description="Low complexity" evidence="1">
    <location>
        <begin position="43"/>
        <end position="52"/>
    </location>
</feature>
<dbReference type="AlphaFoldDB" id="A0AAD6U0P4"/>
<reference evidence="2" key="1">
    <citation type="submission" date="2023-03" db="EMBL/GenBank/DDBJ databases">
        <title>Massive genome expansion in bonnet fungi (Mycena s.s.) driven by repeated elements and novel gene families across ecological guilds.</title>
        <authorList>
            <consortium name="Lawrence Berkeley National Laboratory"/>
            <person name="Harder C.B."/>
            <person name="Miyauchi S."/>
            <person name="Viragh M."/>
            <person name="Kuo A."/>
            <person name="Thoen E."/>
            <person name="Andreopoulos B."/>
            <person name="Lu D."/>
            <person name="Skrede I."/>
            <person name="Drula E."/>
            <person name="Henrissat B."/>
            <person name="Morin E."/>
            <person name="Kohler A."/>
            <person name="Barry K."/>
            <person name="LaButti K."/>
            <person name="Morin E."/>
            <person name="Salamov A."/>
            <person name="Lipzen A."/>
            <person name="Mereny Z."/>
            <person name="Hegedus B."/>
            <person name="Baldrian P."/>
            <person name="Stursova M."/>
            <person name="Weitz H."/>
            <person name="Taylor A."/>
            <person name="Grigoriev I.V."/>
            <person name="Nagy L.G."/>
            <person name="Martin F."/>
            <person name="Kauserud H."/>
        </authorList>
    </citation>
    <scope>NUCLEOTIDE SEQUENCE</scope>
    <source>
        <strain evidence="2">CBHHK173m</strain>
    </source>
</reference>